<dbReference type="InterPro" id="IPR001845">
    <property type="entry name" value="HTH_ArsR_DNA-bd_dom"/>
</dbReference>
<reference evidence="5 6" key="1">
    <citation type="submission" date="2017-12" db="EMBL/GenBank/DDBJ databases">
        <title>Taxonomic description and draft genome of Pradoshia cofamensis Gen. nov., sp. nov., a thermotolerant bacillale isolated from anterior gut of earthworm Eisenia fetida.</title>
        <authorList>
            <person name="Saha T."/>
            <person name="Chakraborty R."/>
        </authorList>
    </citation>
    <scope>NUCLEOTIDE SEQUENCE [LARGE SCALE GENOMIC DNA]</scope>
    <source>
        <strain evidence="5 6">EAG3</strain>
    </source>
</reference>
<dbReference type="RefSeq" id="WP_104850403.1">
    <property type="nucleotide sequence ID" value="NZ_PKOZ01000012.1"/>
</dbReference>
<dbReference type="CDD" id="cd00090">
    <property type="entry name" value="HTH_ARSR"/>
    <property type="match status" value="1"/>
</dbReference>
<protein>
    <submittedName>
        <fullName evidence="5">ArsR family transcriptional regulator</fullName>
    </submittedName>
</protein>
<gene>
    <name evidence="5" type="ORF">CYL18_15310</name>
</gene>
<keyword evidence="3" id="KW-0804">Transcription</keyword>
<dbReference type="PANTHER" id="PTHR33154:SF18">
    <property type="entry name" value="ARSENICAL RESISTANCE OPERON REPRESSOR"/>
    <property type="match status" value="1"/>
</dbReference>
<dbReference type="GO" id="GO:0003677">
    <property type="term" value="F:DNA binding"/>
    <property type="evidence" value="ECO:0007669"/>
    <property type="project" value="UniProtKB-KW"/>
</dbReference>
<dbReference type="NCBIfam" id="NF033788">
    <property type="entry name" value="HTH_metalloreg"/>
    <property type="match status" value="1"/>
</dbReference>
<dbReference type="Proteomes" id="UP000239663">
    <property type="component" value="Unassembled WGS sequence"/>
</dbReference>
<evidence type="ECO:0000256" key="1">
    <source>
        <dbReference type="ARBA" id="ARBA00023015"/>
    </source>
</evidence>
<dbReference type="Gene3D" id="1.10.10.10">
    <property type="entry name" value="Winged helix-like DNA-binding domain superfamily/Winged helix DNA-binding domain"/>
    <property type="match status" value="1"/>
</dbReference>
<dbReference type="PROSITE" id="PS50987">
    <property type="entry name" value="HTH_ARSR_2"/>
    <property type="match status" value="1"/>
</dbReference>
<sequence length="102" mass="11688">MKPMEKMIQQLKAVSDPNRLKLLACLKTGEVCVCDFVEVLQISQPAVSQQLKKLKDAGIILERKKGTWKHFRLNEEQKPYIQAIIDELEAIDVKCCQSECKN</sequence>
<dbReference type="PANTHER" id="PTHR33154">
    <property type="entry name" value="TRANSCRIPTIONAL REGULATOR, ARSR FAMILY"/>
    <property type="match status" value="1"/>
</dbReference>
<organism evidence="5 6">
    <name type="scientific">Pradoshia eiseniae</name>
    <dbReference type="NCBI Taxonomy" id="2064768"/>
    <lineage>
        <taxon>Bacteria</taxon>
        <taxon>Bacillati</taxon>
        <taxon>Bacillota</taxon>
        <taxon>Bacilli</taxon>
        <taxon>Bacillales</taxon>
        <taxon>Bacillaceae</taxon>
        <taxon>Pradoshia</taxon>
    </lineage>
</organism>
<evidence type="ECO:0000256" key="2">
    <source>
        <dbReference type="ARBA" id="ARBA00023125"/>
    </source>
</evidence>
<accession>A0A2S7MWV0</accession>
<dbReference type="InterPro" id="IPR036390">
    <property type="entry name" value="WH_DNA-bd_sf"/>
</dbReference>
<dbReference type="EMBL" id="PKOZ01000012">
    <property type="protein sequence ID" value="PQD94235.1"/>
    <property type="molecule type" value="Genomic_DNA"/>
</dbReference>
<feature type="domain" description="HTH arsR-type" evidence="4">
    <location>
        <begin position="1"/>
        <end position="92"/>
    </location>
</feature>
<evidence type="ECO:0000256" key="3">
    <source>
        <dbReference type="ARBA" id="ARBA00023163"/>
    </source>
</evidence>
<evidence type="ECO:0000313" key="6">
    <source>
        <dbReference type="Proteomes" id="UP000239663"/>
    </source>
</evidence>
<dbReference type="AlphaFoldDB" id="A0A2S7MWV0"/>
<dbReference type="GO" id="GO:0003700">
    <property type="term" value="F:DNA-binding transcription factor activity"/>
    <property type="evidence" value="ECO:0007669"/>
    <property type="project" value="InterPro"/>
</dbReference>
<dbReference type="SUPFAM" id="SSF46785">
    <property type="entry name" value="Winged helix' DNA-binding domain"/>
    <property type="match status" value="1"/>
</dbReference>
<evidence type="ECO:0000313" key="5">
    <source>
        <dbReference type="EMBL" id="PQD94235.1"/>
    </source>
</evidence>
<proteinExistence type="predicted"/>
<evidence type="ECO:0000259" key="4">
    <source>
        <dbReference type="PROSITE" id="PS50987"/>
    </source>
</evidence>
<dbReference type="InterPro" id="IPR051081">
    <property type="entry name" value="HTH_MetalResp_TranReg"/>
</dbReference>
<dbReference type="SMART" id="SM00418">
    <property type="entry name" value="HTH_ARSR"/>
    <property type="match status" value="1"/>
</dbReference>
<dbReference type="OrthoDB" id="9798835at2"/>
<keyword evidence="6" id="KW-1185">Reference proteome</keyword>
<dbReference type="InterPro" id="IPR036388">
    <property type="entry name" value="WH-like_DNA-bd_sf"/>
</dbReference>
<dbReference type="PRINTS" id="PR00778">
    <property type="entry name" value="HTHARSR"/>
</dbReference>
<comment type="caution">
    <text evidence="5">The sequence shown here is derived from an EMBL/GenBank/DDBJ whole genome shotgun (WGS) entry which is preliminary data.</text>
</comment>
<name>A0A2S7MWV0_9BACI</name>
<dbReference type="Pfam" id="PF01022">
    <property type="entry name" value="HTH_5"/>
    <property type="match status" value="1"/>
</dbReference>
<keyword evidence="2" id="KW-0238">DNA-binding</keyword>
<keyword evidence="1" id="KW-0805">Transcription regulation</keyword>
<dbReference type="InterPro" id="IPR011991">
    <property type="entry name" value="ArsR-like_HTH"/>
</dbReference>